<dbReference type="InterPro" id="IPR042177">
    <property type="entry name" value="Cell/Rod_1"/>
</dbReference>
<dbReference type="InterPro" id="IPR042175">
    <property type="entry name" value="Cell/Rod_MreC_2"/>
</dbReference>
<evidence type="ECO:0000313" key="9">
    <source>
        <dbReference type="Proteomes" id="UP000184196"/>
    </source>
</evidence>
<dbReference type="GO" id="GO:0008360">
    <property type="term" value="P:regulation of cell shape"/>
    <property type="evidence" value="ECO:0007669"/>
    <property type="project" value="UniProtKB-KW"/>
</dbReference>
<keyword evidence="6" id="KW-0175">Coiled coil</keyword>
<dbReference type="PIRSF" id="PIRSF038471">
    <property type="entry name" value="MreC"/>
    <property type="match status" value="1"/>
</dbReference>
<dbReference type="GO" id="GO:0005886">
    <property type="term" value="C:plasma membrane"/>
    <property type="evidence" value="ECO:0007669"/>
    <property type="project" value="TreeGrafter"/>
</dbReference>
<dbReference type="Proteomes" id="UP000184196">
    <property type="component" value="Unassembled WGS sequence"/>
</dbReference>
<feature type="coiled-coil region" evidence="6">
    <location>
        <begin position="64"/>
        <end position="101"/>
    </location>
</feature>
<dbReference type="Gene3D" id="2.40.10.350">
    <property type="entry name" value="Rod shape-determining protein MreC, domain 2"/>
    <property type="match status" value="1"/>
</dbReference>
<evidence type="ECO:0000256" key="5">
    <source>
        <dbReference type="PIRNR" id="PIRNR038471"/>
    </source>
</evidence>
<comment type="similarity">
    <text evidence="1 5">Belongs to the MreC family.</text>
</comment>
<dbReference type="Gene3D" id="2.40.10.340">
    <property type="entry name" value="Rod shape-determining protein MreC, domain 1"/>
    <property type="match status" value="1"/>
</dbReference>
<evidence type="ECO:0000256" key="3">
    <source>
        <dbReference type="ARBA" id="ARBA00022960"/>
    </source>
</evidence>
<dbReference type="EMBL" id="FQUW01000010">
    <property type="protein sequence ID" value="SHE86581.1"/>
    <property type="molecule type" value="Genomic_DNA"/>
</dbReference>
<keyword evidence="9" id="KW-1185">Reference proteome</keyword>
<sequence>MGKRLFFLVILLVVALYVMRVTAHGRVEVPPLGNTLVDAFATVEQAVTRAGRLARDVLTFPFSLVRASQRAQELSERVDLLESELQQVREYQLENERLKRLLDFQSGPAASSHLELAAAAVIGRDPGSWFSTITINKGRAQGIKTNMTVITPRGLVGRVISTTSQTATVLLITDPRSAVSALVQDSRTPGMVEGMAGGAGNLHMIHIPNDMPVKAGQVVVTSGTSRSIFIKGIPVGEIVSVKRDPTGLFFEAVVRPFVDFNRLEEVLVVTGVRSPAL</sequence>
<evidence type="ECO:0000313" key="8">
    <source>
        <dbReference type="EMBL" id="SHE86581.1"/>
    </source>
</evidence>
<evidence type="ECO:0000256" key="4">
    <source>
        <dbReference type="ARBA" id="ARBA00032089"/>
    </source>
</evidence>
<proteinExistence type="inferred from homology"/>
<name>A0A1M4WZ98_9FIRM</name>
<organism evidence="8 9">
    <name type="scientific">Desulfofundulus australicus DSM 11792</name>
    <dbReference type="NCBI Taxonomy" id="1121425"/>
    <lineage>
        <taxon>Bacteria</taxon>
        <taxon>Bacillati</taxon>
        <taxon>Bacillota</taxon>
        <taxon>Clostridia</taxon>
        <taxon>Eubacteriales</taxon>
        <taxon>Peptococcaceae</taxon>
        <taxon>Desulfofundulus</taxon>
    </lineage>
</organism>
<keyword evidence="3 5" id="KW-0133">Cell shape</keyword>
<evidence type="ECO:0000256" key="1">
    <source>
        <dbReference type="ARBA" id="ARBA00009369"/>
    </source>
</evidence>
<protein>
    <recommendedName>
        <fullName evidence="2 5">Cell shape-determining protein MreC</fullName>
    </recommendedName>
    <alternativeName>
        <fullName evidence="4 5">Cell shape protein MreC</fullName>
    </alternativeName>
</protein>
<dbReference type="InterPro" id="IPR055342">
    <property type="entry name" value="MreC_beta-barrel_core"/>
</dbReference>
<dbReference type="InterPro" id="IPR007221">
    <property type="entry name" value="MreC"/>
</dbReference>
<evidence type="ECO:0000256" key="6">
    <source>
        <dbReference type="SAM" id="Coils"/>
    </source>
</evidence>
<evidence type="ECO:0000256" key="2">
    <source>
        <dbReference type="ARBA" id="ARBA00013855"/>
    </source>
</evidence>
<reference evidence="9" key="1">
    <citation type="submission" date="2016-11" db="EMBL/GenBank/DDBJ databases">
        <authorList>
            <person name="Varghese N."/>
            <person name="Submissions S."/>
        </authorList>
    </citation>
    <scope>NUCLEOTIDE SEQUENCE [LARGE SCALE GENOMIC DNA]</scope>
    <source>
        <strain evidence="9">DSM 11792</strain>
    </source>
</reference>
<comment type="function">
    <text evidence="5">Involved in formation and maintenance of cell shape.</text>
</comment>
<dbReference type="PANTHER" id="PTHR34138:SF1">
    <property type="entry name" value="CELL SHAPE-DETERMINING PROTEIN MREC"/>
    <property type="match status" value="1"/>
</dbReference>
<gene>
    <name evidence="8" type="ORF">SAMN02745218_00938</name>
</gene>
<evidence type="ECO:0000259" key="7">
    <source>
        <dbReference type="Pfam" id="PF04085"/>
    </source>
</evidence>
<dbReference type="PANTHER" id="PTHR34138">
    <property type="entry name" value="CELL SHAPE-DETERMINING PROTEIN MREC"/>
    <property type="match status" value="1"/>
</dbReference>
<accession>A0A1M4WZ98</accession>
<dbReference type="Pfam" id="PF04085">
    <property type="entry name" value="MreC"/>
    <property type="match status" value="1"/>
</dbReference>
<feature type="domain" description="Rod shape-determining protein MreC beta-barrel core" evidence="7">
    <location>
        <begin position="121"/>
        <end position="269"/>
    </location>
</feature>
<dbReference type="AlphaFoldDB" id="A0A1M4WZ98"/>
<dbReference type="NCBIfam" id="TIGR00219">
    <property type="entry name" value="mreC"/>
    <property type="match status" value="1"/>
</dbReference>